<evidence type="ECO:0000256" key="2">
    <source>
        <dbReference type="ARBA" id="ARBA00022475"/>
    </source>
</evidence>
<reference evidence="9 10" key="1">
    <citation type="submission" date="2022-12" db="EMBL/GenBank/DDBJ databases">
        <title>Draft genome sequence of Paenibacillus sp. dW9.</title>
        <authorList>
            <person name="Choi E.-W."/>
            <person name="Kim D.-U."/>
        </authorList>
    </citation>
    <scope>NUCLEOTIDE SEQUENCE [LARGE SCALE GENOMIC DNA]</scope>
    <source>
        <strain evidence="10">dW9</strain>
    </source>
</reference>
<evidence type="ECO:0000313" key="10">
    <source>
        <dbReference type="Proteomes" id="UP001527882"/>
    </source>
</evidence>
<accession>A0ABT4QA02</accession>
<evidence type="ECO:0000256" key="4">
    <source>
        <dbReference type="ARBA" id="ARBA00022989"/>
    </source>
</evidence>
<evidence type="ECO:0000256" key="5">
    <source>
        <dbReference type="ARBA" id="ARBA00023136"/>
    </source>
</evidence>
<feature type="region of interest" description="Disordered" evidence="6">
    <location>
        <begin position="111"/>
        <end position="145"/>
    </location>
</feature>
<dbReference type="Pfam" id="PF04024">
    <property type="entry name" value="PspC"/>
    <property type="match status" value="1"/>
</dbReference>
<sequence>MSKLYRSRTDRKITGLCGGLAETLNVDANLLRLVLVVTAFFSGGVVIPLYFLATLVIPSEPYHGGPYGPDYSFGGGRGCGHRRGEWEDWKSWKHGWKEWKHAEKHYRRAQRHGWAPHEHRDEYEGEYTHAGPNARPEQTSGSNLDDMMKDIEKKAMRKEIEELREKVASYEKNQNTKGDV</sequence>
<feature type="domain" description="Phage shock protein PspC N-terminal" evidence="8">
    <location>
        <begin position="3"/>
        <end position="60"/>
    </location>
</feature>
<evidence type="ECO:0000256" key="6">
    <source>
        <dbReference type="SAM" id="MobiDB-lite"/>
    </source>
</evidence>
<dbReference type="PANTHER" id="PTHR33885:SF3">
    <property type="entry name" value="PHAGE SHOCK PROTEIN C"/>
    <property type="match status" value="1"/>
</dbReference>
<dbReference type="InterPro" id="IPR052027">
    <property type="entry name" value="PspC"/>
</dbReference>
<keyword evidence="3 7" id="KW-0812">Transmembrane</keyword>
<evidence type="ECO:0000256" key="1">
    <source>
        <dbReference type="ARBA" id="ARBA00004162"/>
    </source>
</evidence>
<name>A0ABT4QA02_9BACL</name>
<keyword evidence="2" id="KW-1003">Cell membrane</keyword>
<comment type="caution">
    <text evidence="9">The sequence shown here is derived from an EMBL/GenBank/DDBJ whole genome shotgun (WGS) entry which is preliminary data.</text>
</comment>
<dbReference type="RefSeq" id="WP_269882170.1">
    <property type="nucleotide sequence ID" value="NZ_JAQAGZ010000009.1"/>
</dbReference>
<evidence type="ECO:0000256" key="7">
    <source>
        <dbReference type="SAM" id="Phobius"/>
    </source>
</evidence>
<gene>
    <name evidence="9" type="ORF">O9H85_14600</name>
</gene>
<protein>
    <submittedName>
        <fullName evidence="9">PspC domain-containing protein</fullName>
    </submittedName>
</protein>
<dbReference type="EMBL" id="JAQAGZ010000009">
    <property type="protein sequence ID" value="MCZ8513644.1"/>
    <property type="molecule type" value="Genomic_DNA"/>
</dbReference>
<dbReference type="PANTHER" id="PTHR33885">
    <property type="entry name" value="PHAGE SHOCK PROTEIN C"/>
    <property type="match status" value="1"/>
</dbReference>
<keyword evidence="4 7" id="KW-1133">Transmembrane helix</keyword>
<keyword evidence="5 7" id="KW-0472">Membrane</keyword>
<comment type="subcellular location">
    <subcellularLocation>
        <location evidence="1">Cell membrane</location>
        <topology evidence="1">Single-pass membrane protein</topology>
    </subcellularLocation>
</comment>
<evidence type="ECO:0000259" key="8">
    <source>
        <dbReference type="Pfam" id="PF04024"/>
    </source>
</evidence>
<evidence type="ECO:0000313" key="9">
    <source>
        <dbReference type="EMBL" id="MCZ8513644.1"/>
    </source>
</evidence>
<feature type="transmembrane region" description="Helical" evidence="7">
    <location>
        <begin position="30"/>
        <end position="53"/>
    </location>
</feature>
<proteinExistence type="predicted"/>
<keyword evidence="10" id="KW-1185">Reference proteome</keyword>
<evidence type="ECO:0000256" key="3">
    <source>
        <dbReference type="ARBA" id="ARBA00022692"/>
    </source>
</evidence>
<dbReference type="InterPro" id="IPR007168">
    <property type="entry name" value="Phageshock_PspC_N"/>
</dbReference>
<dbReference type="Proteomes" id="UP001527882">
    <property type="component" value="Unassembled WGS sequence"/>
</dbReference>
<organism evidence="9 10">
    <name type="scientific">Paenibacillus gyeongsangnamensis</name>
    <dbReference type="NCBI Taxonomy" id="3388067"/>
    <lineage>
        <taxon>Bacteria</taxon>
        <taxon>Bacillati</taxon>
        <taxon>Bacillota</taxon>
        <taxon>Bacilli</taxon>
        <taxon>Bacillales</taxon>
        <taxon>Paenibacillaceae</taxon>
        <taxon>Paenibacillus</taxon>
    </lineage>
</organism>